<protein>
    <submittedName>
        <fullName evidence="9">Uncharacterized protein</fullName>
    </submittedName>
</protein>
<proteinExistence type="inferred from homology"/>
<dbReference type="EMBL" id="CALNXK010000315">
    <property type="protein sequence ID" value="CAH3182181.1"/>
    <property type="molecule type" value="Genomic_DNA"/>
</dbReference>
<evidence type="ECO:0000313" key="9">
    <source>
        <dbReference type="EMBL" id="CAH3182181.1"/>
    </source>
</evidence>
<reference evidence="9 10" key="1">
    <citation type="submission" date="2022-05" db="EMBL/GenBank/DDBJ databases">
        <authorList>
            <consortium name="Genoscope - CEA"/>
            <person name="William W."/>
        </authorList>
    </citation>
    <scope>NUCLEOTIDE SEQUENCE [LARGE SCALE GENOMIC DNA]</scope>
</reference>
<dbReference type="PROSITE" id="PS51059">
    <property type="entry name" value="PARP_CATALYTIC"/>
    <property type="match status" value="1"/>
</dbReference>
<evidence type="ECO:0000256" key="3">
    <source>
        <dbReference type="ARBA" id="ARBA00024347"/>
    </source>
</evidence>
<feature type="domain" description="WWE" evidence="7">
    <location>
        <begin position="392"/>
        <end position="478"/>
    </location>
</feature>
<name>A0ABN8RRU0_9CNID</name>
<comment type="similarity">
    <text evidence="3">Belongs to the ARTD/PARP family.</text>
</comment>
<keyword evidence="4" id="KW-0862">Zinc</keyword>
<dbReference type="Proteomes" id="UP001159405">
    <property type="component" value="Unassembled WGS sequence"/>
</dbReference>
<sequence length="713" mass="81175">MANASTPRETLLTLSVLEEVIELLQGNGGELELGGLVRQLSSHNRRLVSDLGALDFVKRFPQLFSQAKTGKSKSKVMVKLDIPLEFCTQAGEKGGCVAKGCSDLHLCPFFIKGTCKFGFKCKRSHNYGDEHTVGVLNHFRLGFLTEQASFSLLQKIFKMIVDESELQRTAAKRSVPDICKFYNKAICKKADNCPCLHVCEHFIDGDCKFGEGCKREHDFSDPHNRKVLEEYDLNGISELKVLQRLKGRERKRAVSESSDVEKPDKVFPRAVTPVVPVPTSKAKDEKEKDTEICGFNLRGKCNYGNNCIHQHTELPYLWEFSVHGEKWESFSSDLNTMLEQTYCDVKKGSCTVMIRGILHRVKFDGMTAEPVLPGDAVNYKSPKIRRLSTVSSVVAAAGHVYSTRWHWYWQDENNKWQSYDTPTDGHEVNTTSSQCLEREYTADKDCHSFSASHHHYTLYFKGWYQQNDVHKTKRPVRRRPAEFVTKQNMKDIAQRRRATALASPKSSSAPSELDGLPSHWRPLSDGEDFSCVKLETISDEYKRTEKKFQDTMEGHHMIFKIERVQNPEVWTRYTQEKGRMAKKAGKEPEERQLFHGTKSDTVDAICQQGFDWRMCGKHGTKYGKGSYFACKANYSHCYTSSQVTSRSYKQMFLARVLVGSYTKGDSALTRPPAKDPSTPLVLFDSCCDNKTNPSLFVVFENGQSYPEFLITYM</sequence>
<feature type="region of interest" description="Disordered" evidence="5">
    <location>
        <begin position="497"/>
        <end position="519"/>
    </location>
</feature>
<comment type="caution">
    <text evidence="9">The sequence shown here is derived from an EMBL/GenBank/DDBJ whole genome shotgun (WGS) entry which is preliminary data.</text>
</comment>
<dbReference type="Gene3D" id="3.90.228.10">
    <property type="match status" value="1"/>
</dbReference>
<dbReference type="SUPFAM" id="SSF56399">
    <property type="entry name" value="ADP-ribosylation"/>
    <property type="match status" value="1"/>
</dbReference>
<keyword evidence="4" id="KW-0479">Metal-binding</keyword>
<dbReference type="InterPro" id="IPR037197">
    <property type="entry name" value="WWE_dom_sf"/>
</dbReference>
<dbReference type="SMART" id="SM00356">
    <property type="entry name" value="ZnF_C3H1"/>
    <property type="match status" value="3"/>
</dbReference>
<accession>A0ABN8RRU0</accession>
<keyword evidence="10" id="KW-1185">Reference proteome</keyword>
<gene>
    <name evidence="9" type="ORF">PLOB_00026438</name>
</gene>
<evidence type="ECO:0000313" key="10">
    <source>
        <dbReference type="Proteomes" id="UP001159405"/>
    </source>
</evidence>
<feature type="compositionally biased region" description="Low complexity" evidence="5">
    <location>
        <begin position="502"/>
        <end position="511"/>
    </location>
</feature>
<feature type="domain" description="PARP catalytic" evidence="8">
    <location>
        <begin position="516"/>
        <end position="713"/>
    </location>
</feature>
<comment type="subcellular location">
    <subcellularLocation>
        <location evidence="1">Nucleus</location>
    </subcellularLocation>
</comment>
<dbReference type="InterPro" id="IPR012317">
    <property type="entry name" value="Poly(ADP-ribose)pol_cat_dom"/>
</dbReference>
<dbReference type="Pfam" id="PF02825">
    <property type="entry name" value="WWE"/>
    <property type="match status" value="1"/>
</dbReference>
<dbReference type="CDD" id="cd01439">
    <property type="entry name" value="TCCD_inducible_PARP_like"/>
    <property type="match status" value="1"/>
</dbReference>
<dbReference type="PANTHER" id="PTHR45740:SF2">
    <property type="entry name" value="POLY [ADP-RIBOSE] POLYMERASE"/>
    <property type="match status" value="1"/>
</dbReference>
<dbReference type="InterPro" id="IPR051712">
    <property type="entry name" value="ARTD-AVP"/>
</dbReference>
<dbReference type="Gene3D" id="3.30.720.50">
    <property type="match status" value="1"/>
</dbReference>
<evidence type="ECO:0000256" key="5">
    <source>
        <dbReference type="SAM" id="MobiDB-lite"/>
    </source>
</evidence>
<keyword evidence="2" id="KW-0539">Nucleus</keyword>
<feature type="domain" description="C3H1-type" evidence="6">
    <location>
        <begin position="287"/>
        <end position="314"/>
    </location>
</feature>
<feature type="domain" description="C3H1-type" evidence="6">
    <location>
        <begin position="198"/>
        <end position="220"/>
    </location>
</feature>
<evidence type="ECO:0000256" key="4">
    <source>
        <dbReference type="PROSITE-ProRule" id="PRU00723"/>
    </source>
</evidence>
<dbReference type="Gene3D" id="3.30.1370.210">
    <property type="match status" value="2"/>
</dbReference>
<dbReference type="PROSITE" id="PS50918">
    <property type="entry name" value="WWE"/>
    <property type="match status" value="1"/>
</dbReference>
<feature type="domain" description="C3H1-type" evidence="6">
    <location>
        <begin position="106"/>
        <end position="128"/>
    </location>
</feature>
<dbReference type="PROSITE" id="PS50103">
    <property type="entry name" value="ZF_C3H1"/>
    <property type="match status" value="3"/>
</dbReference>
<evidence type="ECO:0000259" key="8">
    <source>
        <dbReference type="PROSITE" id="PS51059"/>
    </source>
</evidence>
<dbReference type="SUPFAM" id="SSF117839">
    <property type="entry name" value="WWE domain"/>
    <property type="match status" value="2"/>
</dbReference>
<evidence type="ECO:0000259" key="6">
    <source>
        <dbReference type="PROSITE" id="PS50103"/>
    </source>
</evidence>
<dbReference type="InterPro" id="IPR004170">
    <property type="entry name" value="WWE_dom"/>
</dbReference>
<dbReference type="Pfam" id="PF00644">
    <property type="entry name" value="PARP"/>
    <property type="match status" value="1"/>
</dbReference>
<dbReference type="PANTHER" id="PTHR45740">
    <property type="entry name" value="POLY [ADP-RIBOSE] POLYMERASE"/>
    <property type="match status" value="1"/>
</dbReference>
<evidence type="ECO:0000259" key="7">
    <source>
        <dbReference type="PROSITE" id="PS50918"/>
    </source>
</evidence>
<organism evidence="9 10">
    <name type="scientific">Porites lobata</name>
    <dbReference type="NCBI Taxonomy" id="104759"/>
    <lineage>
        <taxon>Eukaryota</taxon>
        <taxon>Metazoa</taxon>
        <taxon>Cnidaria</taxon>
        <taxon>Anthozoa</taxon>
        <taxon>Hexacorallia</taxon>
        <taxon>Scleractinia</taxon>
        <taxon>Fungiina</taxon>
        <taxon>Poritidae</taxon>
        <taxon>Porites</taxon>
    </lineage>
</organism>
<evidence type="ECO:0000256" key="1">
    <source>
        <dbReference type="ARBA" id="ARBA00004123"/>
    </source>
</evidence>
<feature type="zinc finger region" description="C3H1-type" evidence="4">
    <location>
        <begin position="287"/>
        <end position="314"/>
    </location>
</feature>
<feature type="zinc finger region" description="C3H1-type" evidence="4">
    <location>
        <begin position="106"/>
        <end position="128"/>
    </location>
</feature>
<keyword evidence="4" id="KW-0863">Zinc-finger</keyword>
<evidence type="ECO:0000256" key="2">
    <source>
        <dbReference type="ARBA" id="ARBA00023242"/>
    </source>
</evidence>
<dbReference type="InterPro" id="IPR000571">
    <property type="entry name" value="Znf_CCCH"/>
</dbReference>
<feature type="zinc finger region" description="C3H1-type" evidence="4">
    <location>
        <begin position="198"/>
        <end position="220"/>
    </location>
</feature>